<dbReference type="InterPro" id="IPR023009">
    <property type="entry name" value="Tyrosine_recombinase_XerC/XerD"/>
</dbReference>
<evidence type="ECO:0000256" key="10">
    <source>
        <dbReference type="ARBA" id="ARBA00023306"/>
    </source>
</evidence>
<accession>A0A840DBS3</accession>
<dbReference type="Proteomes" id="UP000571183">
    <property type="component" value="Unassembled WGS sequence"/>
</dbReference>
<feature type="active site" evidence="11">
    <location>
        <position position="186"/>
    </location>
</feature>
<dbReference type="InterPro" id="IPR011932">
    <property type="entry name" value="Recomb_XerD"/>
</dbReference>
<evidence type="ECO:0000256" key="8">
    <source>
        <dbReference type="ARBA" id="ARBA00023125"/>
    </source>
</evidence>
<dbReference type="InterPro" id="IPR050090">
    <property type="entry name" value="Tyrosine_recombinase_XerCD"/>
</dbReference>
<dbReference type="Gene3D" id="1.10.150.130">
    <property type="match status" value="1"/>
</dbReference>
<dbReference type="GO" id="GO:0006313">
    <property type="term" value="P:DNA transposition"/>
    <property type="evidence" value="ECO:0007669"/>
    <property type="project" value="UniProtKB-UniRule"/>
</dbReference>
<dbReference type="NCBIfam" id="TIGR02225">
    <property type="entry name" value="recomb_XerD"/>
    <property type="match status" value="1"/>
</dbReference>
<dbReference type="InterPro" id="IPR002104">
    <property type="entry name" value="Integrase_catalytic"/>
</dbReference>
<dbReference type="GO" id="GO:0005737">
    <property type="term" value="C:cytoplasm"/>
    <property type="evidence" value="ECO:0007669"/>
    <property type="project" value="UniProtKB-SubCell"/>
</dbReference>
<keyword evidence="6 11" id="KW-0159">Chromosome partition</keyword>
<dbReference type="CDD" id="cd00798">
    <property type="entry name" value="INT_XerDC_C"/>
    <property type="match status" value="1"/>
</dbReference>
<comment type="caution">
    <text evidence="14">The sequence shown here is derived from an EMBL/GenBank/DDBJ whole genome shotgun (WGS) entry which is preliminary data.</text>
</comment>
<evidence type="ECO:0000313" key="15">
    <source>
        <dbReference type="Proteomes" id="UP000571183"/>
    </source>
</evidence>
<dbReference type="GO" id="GO:0051301">
    <property type="term" value="P:cell division"/>
    <property type="evidence" value="ECO:0007669"/>
    <property type="project" value="UniProtKB-KW"/>
</dbReference>
<dbReference type="InterPro" id="IPR004107">
    <property type="entry name" value="Integrase_SAM-like_N"/>
</dbReference>
<gene>
    <name evidence="11" type="primary">xerD</name>
    <name evidence="14" type="ORF">F5897_000225</name>
</gene>
<evidence type="ECO:0000256" key="3">
    <source>
        <dbReference type="ARBA" id="ARBA00015810"/>
    </source>
</evidence>
<comment type="function">
    <text evidence="11">Site-specific tyrosine recombinase, which acts by catalyzing the cutting and rejoining of the recombining DNA molecules. The XerC-XerD complex is essential to convert dimers of the bacterial chromosome into monomers to permit their segregation at cell division. It also contributes to the segregational stability of plasmids.</text>
</comment>
<evidence type="ECO:0000256" key="7">
    <source>
        <dbReference type="ARBA" id="ARBA00022908"/>
    </source>
</evidence>
<dbReference type="InterPro" id="IPR011010">
    <property type="entry name" value="DNA_brk_join_enz"/>
</dbReference>
<keyword evidence="15" id="KW-1185">Reference proteome</keyword>
<dbReference type="InterPro" id="IPR013762">
    <property type="entry name" value="Integrase-like_cat_sf"/>
</dbReference>
<comment type="subunit">
    <text evidence="11">Forms a cyclic heterotetrameric complex composed of two molecules of XerC and two molecules of XerD.</text>
</comment>
<comment type="subcellular location">
    <subcellularLocation>
        <location evidence="1 11">Cytoplasm</location>
    </subcellularLocation>
</comment>
<evidence type="ECO:0000313" key="14">
    <source>
        <dbReference type="EMBL" id="MBB4070941.1"/>
    </source>
</evidence>
<feature type="active site" evidence="11">
    <location>
        <position position="259"/>
    </location>
</feature>
<feature type="active site" evidence="11">
    <location>
        <position position="154"/>
    </location>
</feature>
<evidence type="ECO:0000256" key="5">
    <source>
        <dbReference type="ARBA" id="ARBA00022618"/>
    </source>
</evidence>
<dbReference type="InterPro" id="IPR010998">
    <property type="entry name" value="Integrase_recombinase_N"/>
</dbReference>
<dbReference type="PROSITE" id="PS51898">
    <property type="entry name" value="TYR_RECOMBINASE"/>
    <property type="match status" value="1"/>
</dbReference>
<dbReference type="HAMAP" id="MF_01808">
    <property type="entry name" value="Recomb_XerC_XerD"/>
    <property type="match status" value="1"/>
</dbReference>
<keyword evidence="4 11" id="KW-0963">Cytoplasm</keyword>
<dbReference type="PROSITE" id="PS51900">
    <property type="entry name" value="CB"/>
    <property type="match status" value="1"/>
</dbReference>
<evidence type="ECO:0000259" key="12">
    <source>
        <dbReference type="PROSITE" id="PS51898"/>
    </source>
</evidence>
<dbReference type="GO" id="GO:0003677">
    <property type="term" value="F:DNA binding"/>
    <property type="evidence" value="ECO:0007669"/>
    <property type="project" value="UniProtKB-UniRule"/>
</dbReference>
<evidence type="ECO:0000256" key="1">
    <source>
        <dbReference type="ARBA" id="ARBA00004496"/>
    </source>
</evidence>
<dbReference type="PANTHER" id="PTHR30349:SF81">
    <property type="entry name" value="TYROSINE RECOMBINASE XERC"/>
    <property type="match status" value="1"/>
</dbReference>
<keyword evidence="8 11" id="KW-0238">DNA-binding</keyword>
<dbReference type="Pfam" id="PF02899">
    <property type="entry name" value="Phage_int_SAM_1"/>
    <property type="match status" value="1"/>
</dbReference>
<dbReference type="SUPFAM" id="SSF56349">
    <property type="entry name" value="DNA breaking-rejoining enzymes"/>
    <property type="match status" value="1"/>
</dbReference>
<keyword evidence="10 11" id="KW-0131">Cell cycle</keyword>
<reference evidence="14" key="1">
    <citation type="submission" date="2020-08" db="EMBL/GenBank/DDBJ databases">
        <title>Sequencing the genomes of 1000 actinobacteria strains.</title>
        <authorList>
            <person name="Klenk H.-P."/>
        </authorList>
    </citation>
    <scope>NUCLEOTIDE SEQUENCE [LARGE SCALE GENOMIC DNA]</scope>
    <source>
        <strain evidence="14">DSM 27064</strain>
    </source>
</reference>
<dbReference type="GO" id="GO:0007059">
    <property type="term" value="P:chromosome segregation"/>
    <property type="evidence" value="ECO:0007669"/>
    <property type="project" value="UniProtKB-UniRule"/>
</dbReference>
<proteinExistence type="inferred from homology"/>
<dbReference type="EMBL" id="JACIFD010000002">
    <property type="protein sequence ID" value="MBB4070941.1"/>
    <property type="molecule type" value="Genomic_DNA"/>
</dbReference>
<dbReference type="HAMAP" id="MF_01807">
    <property type="entry name" value="Recomb_XerD"/>
    <property type="match status" value="1"/>
</dbReference>
<dbReference type="Gene3D" id="1.10.443.10">
    <property type="entry name" value="Intergrase catalytic core"/>
    <property type="match status" value="1"/>
</dbReference>
<feature type="active site" evidence="11">
    <location>
        <position position="262"/>
    </location>
</feature>
<keyword evidence="7 11" id="KW-0229">DNA integration</keyword>
<evidence type="ECO:0000256" key="9">
    <source>
        <dbReference type="ARBA" id="ARBA00023172"/>
    </source>
</evidence>
<feature type="active site" description="O-(3'-phospho-DNA)-tyrosine intermediate" evidence="11">
    <location>
        <position position="294"/>
    </location>
</feature>
<dbReference type="RefSeq" id="WP_183304187.1">
    <property type="nucleotide sequence ID" value="NZ_JACIFD010000002.1"/>
</dbReference>
<evidence type="ECO:0000256" key="6">
    <source>
        <dbReference type="ARBA" id="ARBA00022829"/>
    </source>
</evidence>
<name>A0A840DBS3_9MICO</name>
<evidence type="ECO:0000256" key="4">
    <source>
        <dbReference type="ARBA" id="ARBA00022490"/>
    </source>
</evidence>
<keyword evidence="9 11" id="KW-0233">DNA recombination</keyword>
<evidence type="ECO:0000259" key="13">
    <source>
        <dbReference type="PROSITE" id="PS51900"/>
    </source>
</evidence>
<dbReference type="NCBIfam" id="NF001399">
    <property type="entry name" value="PRK00283.1"/>
    <property type="match status" value="1"/>
</dbReference>
<feature type="domain" description="Tyr recombinase" evidence="12">
    <location>
        <begin position="110"/>
        <end position="307"/>
    </location>
</feature>
<dbReference type="PANTHER" id="PTHR30349">
    <property type="entry name" value="PHAGE INTEGRASE-RELATED"/>
    <property type="match status" value="1"/>
</dbReference>
<comment type="similarity">
    <text evidence="2 11">Belongs to the 'phage' integrase family. XerD subfamily.</text>
</comment>
<keyword evidence="5 11" id="KW-0132">Cell division</keyword>
<dbReference type="InterPro" id="IPR044068">
    <property type="entry name" value="CB"/>
</dbReference>
<protein>
    <recommendedName>
        <fullName evidence="3 11">Tyrosine recombinase XerD</fullName>
    </recommendedName>
</protein>
<dbReference type="Pfam" id="PF00589">
    <property type="entry name" value="Phage_integrase"/>
    <property type="match status" value="1"/>
</dbReference>
<feature type="domain" description="Core-binding (CB)" evidence="13">
    <location>
        <begin position="3"/>
        <end position="89"/>
    </location>
</feature>
<dbReference type="AlphaFoldDB" id="A0A840DBS3"/>
<evidence type="ECO:0000256" key="11">
    <source>
        <dbReference type="HAMAP-Rule" id="MF_01807"/>
    </source>
</evidence>
<sequence>MAVAPAQAVKQFQQYLLLERGISDNTQRAYNQDLTAYTHWLAANQVTDLNQVSKKQLSDFVTAVAASGASKATVTRRISTVRSLHRYLYEEGITADFPAAALRTPKPAKPLPHTLTVAEVEQLLAAAGQLDAAATPVQLRDRALLELLYASGMRVSEAVGLDLDDIYAAIEGSDLTTGGFIRVRGKGDKQRLVPYGSFAGAALNAYLVRARPGFAARSRQDGAALFLGPRGGRMSRQMAWLVLQQAAARAQLTTAVSPHSLRHSFATHLLAGGADVRTVQELLGHSSIATTQIYTHVTADVLRESYFTSHPRAKLPPAV</sequence>
<evidence type="ECO:0000256" key="2">
    <source>
        <dbReference type="ARBA" id="ARBA00010450"/>
    </source>
</evidence>
<feature type="active site" evidence="11">
    <location>
        <position position="285"/>
    </location>
</feature>
<organism evidence="14 15">
    <name type="scientific">Canibacter oris</name>
    <dbReference type="NCBI Taxonomy" id="1365628"/>
    <lineage>
        <taxon>Bacteria</taxon>
        <taxon>Bacillati</taxon>
        <taxon>Actinomycetota</taxon>
        <taxon>Actinomycetes</taxon>
        <taxon>Micrococcales</taxon>
        <taxon>Microbacteriaceae</taxon>
        <taxon>Canibacter</taxon>
    </lineage>
</organism>
<dbReference type="GO" id="GO:0009037">
    <property type="term" value="F:tyrosine-based site-specific recombinase activity"/>
    <property type="evidence" value="ECO:0007669"/>
    <property type="project" value="UniProtKB-UniRule"/>
</dbReference>